<dbReference type="RefSeq" id="WP_264775604.1">
    <property type="nucleotide sequence ID" value="NZ_AP026560.1"/>
</dbReference>
<name>A0ABM8AGK0_9DEIO</name>
<evidence type="ECO:0000313" key="1">
    <source>
        <dbReference type="EMBL" id="BDP42928.1"/>
    </source>
</evidence>
<reference evidence="1" key="1">
    <citation type="submission" date="2022-07" db="EMBL/GenBank/DDBJ databases">
        <title>Complete Genome Sequence of the Radioresistant Bacterium Deinococcus aetherius ST0316, Isolated from the Air Dust collected in Lower Stratosphere above Japan.</title>
        <authorList>
            <person name="Satoh K."/>
            <person name="Hagiwara K."/>
            <person name="Katsumata K."/>
            <person name="Kubo A."/>
            <person name="Yokobori S."/>
            <person name="Yamagishi A."/>
            <person name="Oono Y."/>
            <person name="Narumi I."/>
        </authorList>
    </citation>
    <scope>NUCLEOTIDE SEQUENCE</scope>
    <source>
        <strain evidence="1">ST0316</strain>
    </source>
</reference>
<dbReference type="Proteomes" id="UP001064971">
    <property type="component" value="Chromosome"/>
</dbReference>
<organism evidence="1 2">
    <name type="scientific">Deinococcus aetherius</name>
    <dbReference type="NCBI Taxonomy" id="200252"/>
    <lineage>
        <taxon>Bacteria</taxon>
        <taxon>Thermotogati</taxon>
        <taxon>Deinococcota</taxon>
        <taxon>Deinococci</taxon>
        <taxon>Deinococcales</taxon>
        <taxon>Deinococcaceae</taxon>
        <taxon>Deinococcus</taxon>
    </lineage>
</organism>
<proteinExistence type="predicted"/>
<protein>
    <submittedName>
        <fullName evidence="1">Uncharacterized protein</fullName>
    </submittedName>
</protein>
<gene>
    <name evidence="1" type="ORF">DAETH_28970</name>
</gene>
<evidence type="ECO:0000313" key="2">
    <source>
        <dbReference type="Proteomes" id="UP001064971"/>
    </source>
</evidence>
<dbReference type="EMBL" id="AP026560">
    <property type="protein sequence ID" value="BDP42928.1"/>
    <property type="molecule type" value="Genomic_DNA"/>
</dbReference>
<keyword evidence="2" id="KW-1185">Reference proteome</keyword>
<accession>A0ABM8AGK0</accession>
<sequence>MAAFFPGAGQPETLTPTQRQMYLAHLGEVRFLRDQALLRYAFSKFGEEGIADLLKPRGGELTDEERQRLRGWQRYVAGYDLPGGIGEDAAREFLAAMKGKRVPSWALLIAPLDDIRDAAGGGDE</sequence>